<organism evidence="2 3">
    <name type="scientific">Allacma fusca</name>
    <dbReference type="NCBI Taxonomy" id="39272"/>
    <lineage>
        <taxon>Eukaryota</taxon>
        <taxon>Metazoa</taxon>
        <taxon>Ecdysozoa</taxon>
        <taxon>Arthropoda</taxon>
        <taxon>Hexapoda</taxon>
        <taxon>Collembola</taxon>
        <taxon>Symphypleona</taxon>
        <taxon>Sminthuridae</taxon>
        <taxon>Allacma</taxon>
    </lineage>
</organism>
<dbReference type="AlphaFoldDB" id="A0A8J2L5E9"/>
<accession>A0A8J2L5E9</accession>
<proteinExistence type="predicted"/>
<gene>
    <name evidence="2" type="ORF">AFUS01_LOCUS26559</name>
</gene>
<dbReference type="EMBL" id="CAJVCH010356205">
    <property type="protein sequence ID" value="CAG7815913.1"/>
    <property type="molecule type" value="Genomic_DNA"/>
</dbReference>
<feature type="region of interest" description="Disordered" evidence="1">
    <location>
        <begin position="1"/>
        <end position="38"/>
    </location>
</feature>
<name>A0A8J2L5E9_9HEXA</name>
<dbReference type="Proteomes" id="UP000708208">
    <property type="component" value="Unassembled WGS sequence"/>
</dbReference>
<feature type="compositionally biased region" description="Polar residues" evidence="1">
    <location>
        <begin position="1"/>
        <end position="17"/>
    </location>
</feature>
<reference evidence="2" key="1">
    <citation type="submission" date="2021-06" db="EMBL/GenBank/DDBJ databases">
        <authorList>
            <person name="Hodson N. C."/>
            <person name="Mongue J. A."/>
            <person name="Jaron S. K."/>
        </authorList>
    </citation>
    <scope>NUCLEOTIDE SEQUENCE</scope>
</reference>
<protein>
    <submittedName>
        <fullName evidence="2">Uncharacterized protein</fullName>
    </submittedName>
</protein>
<sequence length="38" mass="4355">HEVKSGRNSNPATSLQLQEEKPRSSITFVESSREKEMH</sequence>
<keyword evidence="3" id="KW-1185">Reference proteome</keyword>
<feature type="non-terminal residue" evidence="2">
    <location>
        <position position="1"/>
    </location>
</feature>
<evidence type="ECO:0000313" key="2">
    <source>
        <dbReference type="EMBL" id="CAG7815913.1"/>
    </source>
</evidence>
<evidence type="ECO:0000256" key="1">
    <source>
        <dbReference type="SAM" id="MobiDB-lite"/>
    </source>
</evidence>
<comment type="caution">
    <text evidence="2">The sequence shown here is derived from an EMBL/GenBank/DDBJ whole genome shotgun (WGS) entry which is preliminary data.</text>
</comment>
<evidence type="ECO:0000313" key="3">
    <source>
        <dbReference type="Proteomes" id="UP000708208"/>
    </source>
</evidence>